<name>A0A077PQW8_XENBV</name>
<dbReference type="HOGENOM" id="CLU_3190790_0_0_6"/>
<reference evidence="1" key="1">
    <citation type="submission" date="2013-07" db="EMBL/GenBank/DDBJ databases">
        <title>Sub-species coevolution in mutualistic symbiosis.</title>
        <authorList>
            <person name="Murfin K."/>
            <person name="Klassen J."/>
            <person name="Lee M."/>
            <person name="Forst S."/>
            <person name="Stock P."/>
            <person name="Goodrich-Blair H."/>
        </authorList>
    </citation>
    <scope>NUCLEOTIDE SEQUENCE [LARGE SCALE GENOMIC DNA]</scope>
    <source>
        <strain evidence="1">Kraussei Becker Underwood</strain>
    </source>
</reference>
<dbReference type="AlphaFoldDB" id="A0A077PQW8"/>
<gene>
    <name evidence="1" type="ORF">XBKB1_870001</name>
</gene>
<dbReference type="Proteomes" id="UP000028493">
    <property type="component" value="Unassembled WGS sequence"/>
</dbReference>
<sequence>MNTLPAVRHYESIIGKNKIVVAISPDMGEKYIDTIYNDDWVNKFYN</sequence>
<evidence type="ECO:0000313" key="1">
    <source>
        <dbReference type="EMBL" id="CDH26665.1"/>
    </source>
</evidence>
<dbReference type="EMBL" id="CBSZ010000425">
    <property type="protein sequence ID" value="CDH26665.1"/>
    <property type="molecule type" value="Genomic_DNA"/>
</dbReference>
<comment type="caution">
    <text evidence="1">The sequence shown here is derived from an EMBL/GenBank/DDBJ whole genome shotgun (WGS) entry which is preliminary data.</text>
</comment>
<evidence type="ECO:0008006" key="2">
    <source>
        <dbReference type="Google" id="ProtNLM"/>
    </source>
</evidence>
<accession>A0A077PQW8</accession>
<protein>
    <recommendedName>
        <fullName evidence="2">Cysteine synthase</fullName>
    </recommendedName>
</protein>
<proteinExistence type="predicted"/>
<organism evidence="1">
    <name type="scientific">Xenorhabdus bovienii str. kraussei Becker Underwood</name>
    <dbReference type="NCBI Taxonomy" id="1398204"/>
    <lineage>
        <taxon>Bacteria</taxon>
        <taxon>Pseudomonadati</taxon>
        <taxon>Pseudomonadota</taxon>
        <taxon>Gammaproteobacteria</taxon>
        <taxon>Enterobacterales</taxon>
        <taxon>Morganellaceae</taxon>
        <taxon>Xenorhabdus</taxon>
    </lineage>
</organism>